<dbReference type="STRING" id="687842.ASU31_00995"/>
<comment type="caution">
    <text evidence="4">The sequence shown here is derived from an EMBL/GenBank/DDBJ whole genome shotgun (WGS) entry which is preliminary data.</text>
</comment>
<dbReference type="EMBL" id="LMZQ01000001">
    <property type="protein sequence ID" value="KRT17902.1"/>
    <property type="molecule type" value="Genomic_DNA"/>
</dbReference>
<evidence type="ECO:0000259" key="2">
    <source>
        <dbReference type="Pfam" id="PF13472"/>
    </source>
</evidence>
<name>A0A0T5VVJ9_9SPHI</name>
<evidence type="ECO:0000313" key="4">
    <source>
        <dbReference type="EMBL" id="KRT17902.1"/>
    </source>
</evidence>
<dbReference type="InterPro" id="IPR013830">
    <property type="entry name" value="SGNH_hydro"/>
</dbReference>
<dbReference type="PANTHER" id="PTHR37834:SF2">
    <property type="entry name" value="ESTERASE, SGNH HYDROLASE-TYPE"/>
    <property type="match status" value="1"/>
</dbReference>
<accession>A0A0T5VVJ9</accession>
<dbReference type="SUPFAM" id="SSF52266">
    <property type="entry name" value="SGNH hydrolase"/>
    <property type="match status" value="1"/>
</dbReference>
<dbReference type="GO" id="GO:0052689">
    <property type="term" value="F:carboxylic ester hydrolase activity"/>
    <property type="evidence" value="ECO:0007669"/>
    <property type="project" value="InterPro"/>
</dbReference>
<keyword evidence="5" id="KW-1185">Reference proteome</keyword>
<dbReference type="InterPro" id="IPR040794">
    <property type="entry name" value="CE2_N"/>
</dbReference>
<dbReference type="InterPro" id="IPR052762">
    <property type="entry name" value="PCW_deacetylase/CE"/>
</dbReference>
<dbReference type="Pfam" id="PF17996">
    <property type="entry name" value="CE2_N"/>
    <property type="match status" value="1"/>
</dbReference>
<feature type="domain" description="Carbohydrate esterase 2 N-terminal" evidence="3">
    <location>
        <begin position="40"/>
        <end position="138"/>
    </location>
</feature>
<dbReference type="InterPro" id="IPR036514">
    <property type="entry name" value="SGNH_hydro_sf"/>
</dbReference>
<evidence type="ECO:0000259" key="3">
    <source>
        <dbReference type="Pfam" id="PF17996"/>
    </source>
</evidence>
<evidence type="ECO:0008006" key="6">
    <source>
        <dbReference type="Google" id="ProtNLM"/>
    </source>
</evidence>
<dbReference type="Proteomes" id="UP000051950">
    <property type="component" value="Unassembled WGS sequence"/>
</dbReference>
<dbReference type="RefSeq" id="WP_057930532.1">
    <property type="nucleotide sequence ID" value="NZ_LMZQ01000001.1"/>
</dbReference>
<dbReference type="Gene3D" id="2.60.120.260">
    <property type="entry name" value="Galactose-binding domain-like"/>
    <property type="match status" value="1"/>
</dbReference>
<proteinExistence type="predicted"/>
<feature type="signal peptide" evidence="1">
    <location>
        <begin position="1"/>
        <end position="21"/>
    </location>
</feature>
<dbReference type="PANTHER" id="PTHR37834">
    <property type="entry name" value="GDSL-LIKE LIPASE/ACYLHYDROLASE DOMAIN PROTEIN (AFU_ORTHOLOGUE AFUA_2G00620)"/>
    <property type="match status" value="1"/>
</dbReference>
<gene>
    <name evidence="4" type="ORF">ASU31_00995</name>
</gene>
<dbReference type="OrthoDB" id="9801375at2"/>
<protein>
    <recommendedName>
        <fullName evidence="6">GDSL family lipase</fullName>
    </recommendedName>
</protein>
<dbReference type="CDD" id="cd01831">
    <property type="entry name" value="Endoglucanase_E_like"/>
    <property type="match status" value="1"/>
</dbReference>
<feature type="chain" id="PRO_5006665767" description="GDSL family lipase" evidence="1">
    <location>
        <begin position="22"/>
        <end position="367"/>
    </location>
</feature>
<dbReference type="AlphaFoldDB" id="A0A0T5VVJ9"/>
<evidence type="ECO:0000313" key="5">
    <source>
        <dbReference type="Proteomes" id="UP000051950"/>
    </source>
</evidence>
<dbReference type="InterPro" id="IPR037461">
    <property type="entry name" value="CtCE2-like_dom"/>
</dbReference>
<dbReference type="Gene3D" id="3.40.50.1110">
    <property type="entry name" value="SGNH hydrolase"/>
    <property type="match status" value="1"/>
</dbReference>
<reference evidence="4 5" key="1">
    <citation type="submission" date="2015-11" db="EMBL/GenBank/DDBJ databases">
        <title>Sequence of Pedobacter ginsenosidimutans.</title>
        <authorList>
            <person name="Carson E."/>
            <person name="Keyser V."/>
            <person name="Newman J."/>
            <person name="Miller J."/>
        </authorList>
    </citation>
    <scope>NUCLEOTIDE SEQUENCE [LARGE SCALE GENOMIC DNA]</scope>
    <source>
        <strain evidence="4 5">KACC 14530</strain>
    </source>
</reference>
<dbReference type="Pfam" id="PF13472">
    <property type="entry name" value="Lipase_GDSL_2"/>
    <property type="match status" value="1"/>
</dbReference>
<keyword evidence="1" id="KW-0732">Signal</keyword>
<organism evidence="4 5">
    <name type="scientific">Pedobacter ginsenosidimutans</name>
    <dbReference type="NCBI Taxonomy" id="687842"/>
    <lineage>
        <taxon>Bacteria</taxon>
        <taxon>Pseudomonadati</taxon>
        <taxon>Bacteroidota</taxon>
        <taxon>Sphingobacteriia</taxon>
        <taxon>Sphingobacteriales</taxon>
        <taxon>Sphingobacteriaceae</taxon>
        <taxon>Pedobacter</taxon>
    </lineage>
</organism>
<feature type="domain" description="SGNH hydrolase-type esterase" evidence="2">
    <location>
        <begin position="153"/>
        <end position="297"/>
    </location>
</feature>
<evidence type="ECO:0000256" key="1">
    <source>
        <dbReference type="SAM" id="SignalP"/>
    </source>
</evidence>
<sequence length="367" mass="41391">MRLKIFYLFTALICLFQASQANMVKNYTDTLYAKKLKPYGRYLLNDQNKLEMISSAVHFGFKFTGDSCVIYASLNQNQGHNYIQYEIDGVYQKRIRIEGNTTSPIILSVKGSGEHTIWIYKATEAHTGAILISKIAANHIKAIKVHKAPLIEFIGNSITCGAASDTTDFACGTGEYHDQHNAYLAYGPRVSRKLGVNYIMSSVSGIGIYRTWNMEGPSMPQVYEQIDFKTDTQQKWDFKKYSPKIVSIALGTNDLSNGDGKNARKPFDEKIFLDQYVNFIKLVKSKYPKAQIALLSSPMVKGKSRDILENCLNTIKKRVDSLYPSGRGVKTFFFPAMDPHGCTGHPSTEDHLILAEQLLPFYRKLLE</sequence>